<keyword evidence="1" id="KW-0732">Signal</keyword>
<name>A0A1W1XH52_9CLOT</name>
<organism evidence="2 3">
    <name type="scientific">Clostridium acidisoli DSM 12555</name>
    <dbReference type="NCBI Taxonomy" id="1121291"/>
    <lineage>
        <taxon>Bacteria</taxon>
        <taxon>Bacillati</taxon>
        <taxon>Bacillota</taxon>
        <taxon>Clostridia</taxon>
        <taxon>Eubacteriales</taxon>
        <taxon>Clostridiaceae</taxon>
        <taxon>Clostridium</taxon>
    </lineage>
</organism>
<sequence>MKKLIFALIMISLMAVVAVGCNARREKTKDLTPYLKNLKNYSVDVSITVQNDKQKIDYTGKQIYSLNLGYRFELNKERVLIYKNNKIYVSDLINGQKYTKDDSTDDIYKMSFIEEFIKLAYSKDDKDISYKDINGDKYEVINVSIPSNNRNIRKGSLYVNLKEKAPRTLALYDTDGAPKIIIKYENFNSQVNIDKKAFNIN</sequence>
<feature type="chain" id="PRO_5038850705" evidence="1">
    <location>
        <begin position="19"/>
        <end position="201"/>
    </location>
</feature>
<dbReference type="Proteomes" id="UP000192468">
    <property type="component" value="Unassembled WGS sequence"/>
</dbReference>
<keyword evidence="3" id="KW-1185">Reference proteome</keyword>
<dbReference type="InterPro" id="IPR014584">
    <property type="entry name" value="UCP033729"/>
</dbReference>
<dbReference type="NCBIfam" id="NF041287">
    <property type="entry name" value="lipo_GerS_rel"/>
    <property type="match status" value="1"/>
</dbReference>
<feature type="signal peptide" evidence="1">
    <location>
        <begin position="1"/>
        <end position="18"/>
    </location>
</feature>
<evidence type="ECO:0000256" key="1">
    <source>
        <dbReference type="SAM" id="SignalP"/>
    </source>
</evidence>
<dbReference type="OrthoDB" id="2047841at2"/>
<evidence type="ECO:0000313" key="2">
    <source>
        <dbReference type="EMBL" id="SMC23289.1"/>
    </source>
</evidence>
<proteinExistence type="predicted"/>
<dbReference type="EMBL" id="FWXH01000005">
    <property type="protein sequence ID" value="SMC23289.1"/>
    <property type="molecule type" value="Genomic_DNA"/>
</dbReference>
<keyword evidence="2" id="KW-0449">Lipoprotein</keyword>
<reference evidence="2 3" key="1">
    <citation type="submission" date="2017-04" db="EMBL/GenBank/DDBJ databases">
        <authorList>
            <person name="Afonso C.L."/>
            <person name="Miller P.J."/>
            <person name="Scott M.A."/>
            <person name="Spackman E."/>
            <person name="Goraichik I."/>
            <person name="Dimitrov K.M."/>
            <person name="Suarez D.L."/>
            <person name="Swayne D.E."/>
        </authorList>
    </citation>
    <scope>NUCLEOTIDE SEQUENCE [LARGE SCALE GENOMIC DNA]</scope>
    <source>
        <strain evidence="2 3">DSM 12555</strain>
    </source>
</reference>
<dbReference type="AlphaFoldDB" id="A0A1W1XH52"/>
<dbReference type="RefSeq" id="WP_084115406.1">
    <property type="nucleotide sequence ID" value="NZ_FWXH01000005.1"/>
</dbReference>
<dbReference type="STRING" id="1121291.SAMN02745134_01862"/>
<dbReference type="Gene3D" id="2.50.20.10">
    <property type="entry name" value="Lipoprotein localisation LolA/LolB/LppX"/>
    <property type="match status" value="1"/>
</dbReference>
<evidence type="ECO:0000313" key="3">
    <source>
        <dbReference type="Proteomes" id="UP000192468"/>
    </source>
</evidence>
<gene>
    <name evidence="2" type="ORF">SAMN02745134_01862</name>
</gene>
<dbReference type="PROSITE" id="PS51257">
    <property type="entry name" value="PROKAR_LIPOPROTEIN"/>
    <property type="match status" value="1"/>
</dbReference>
<dbReference type="PIRSF" id="PIRSF033729">
    <property type="entry name" value="UCP033729"/>
    <property type="match status" value="1"/>
</dbReference>
<accession>A0A1W1XH52</accession>
<protein>
    <submittedName>
        <fullName evidence="2">Outer membrane lipoprotein-sorting protein</fullName>
    </submittedName>
</protein>